<feature type="region of interest" description="Disordered" evidence="2">
    <location>
        <begin position="1"/>
        <end position="52"/>
    </location>
</feature>
<dbReference type="GO" id="GO:0003676">
    <property type="term" value="F:nucleic acid binding"/>
    <property type="evidence" value="ECO:0007669"/>
    <property type="project" value="InterPro"/>
</dbReference>
<dbReference type="InterPro" id="IPR025558">
    <property type="entry name" value="DUF4283"/>
</dbReference>
<feature type="domain" description="CCHC-type" evidence="3">
    <location>
        <begin position="290"/>
        <end position="305"/>
    </location>
</feature>
<keyword evidence="1" id="KW-0479">Metal-binding</keyword>
<keyword evidence="1" id="KW-0862">Zinc</keyword>
<accession>A0A6P4DAV9</accession>
<dbReference type="Proteomes" id="UP000515211">
    <property type="component" value="Chromosome 5"/>
</dbReference>
<evidence type="ECO:0000256" key="2">
    <source>
        <dbReference type="SAM" id="MobiDB-lite"/>
    </source>
</evidence>
<sequence>MSKEGSARVSKQEEDLVQHSTKKVKTRASVDLNQPSEDMEVTGPCDGNKSGASKISYKDTLLTVAGSIIEDEHVDMEEVNEDISDPENRWYQDADKETHEEEPFNPCPTIPISKEEFDEWCKPWRSALYVKLLGKRVGLGFMEQRLKRDWGKKGSINVIDMDRDYFLVHFADTKDYSYALMEGPWMIAGHYLIVQRWRPFFLESEKVVRKIAAWIQIPNLPIELYNQKFLWRVGSTIGHMLKIDRSTSIHSRGRFARICVKIDLAKKLVPRISVLGSELYIEYEGLHQICFSCGKYGHRSDLCTDEWRTKL</sequence>
<organism evidence="4 5">
    <name type="scientific">Arachis duranensis</name>
    <name type="common">Wild peanut</name>
    <dbReference type="NCBI Taxonomy" id="130453"/>
    <lineage>
        <taxon>Eukaryota</taxon>
        <taxon>Viridiplantae</taxon>
        <taxon>Streptophyta</taxon>
        <taxon>Embryophyta</taxon>
        <taxon>Tracheophyta</taxon>
        <taxon>Spermatophyta</taxon>
        <taxon>Magnoliopsida</taxon>
        <taxon>eudicotyledons</taxon>
        <taxon>Gunneridae</taxon>
        <taxon>Pentapetalae</taxon>
        <taxon>rosids</taxon>
        <taxon>fabids</taxon>
        <taxon>Fabales</taxon>
        <taxon>Fabaceae</taxon>
        <taxon>Papilionoideae</taxon>
        <taxon>50 kb inversion clade</taxon>
        <taxon>dalbergioids sensu lato</taxon>
        <taxon>Dalbergieae</taxon>
        <taxon>Pterocarpus clade</taxon>
        <taxon>Arachis</taxon>
    </lineage>
</organism>
<dbReference type="GeneID" id="107488895"/>
<dbReference type="InterPro" id="IPR001878">
    <property type="entry name" value="Znf_CCHC"/>
</dbReference>
<evidence type="ECO:0000256" key="1">
    <source>
        <dbReference type="PROSITE-ProRule" id="PRU00047"/>
    </source>
</evidence>
<dbReference type="RefSeq" id="XP_015965172.1">
    <property type="nucleotide sequence ID" value="XM_016109686.1"/>
</dbReference>
<gene>
    <name evidence="5" type="primary">LOC107488895</name>
</gene>
<dbReference type="PROSITE" id="PS50158">
    <property type="entry name" value="ZF_CCHC"/>
    <property type="match status" value="1"/>
</dbReference>
<feature type="compositionally biased region" description="Basic and acidic residues" evidence="2">
    <location>
        <begin position="1"/>
        <end position="17"/>
    </location>
</feature>
<dbReference type="GO" id="GO:0008270">
    <property type="term" value="F:zinc ion binding"/>
    <property type="evidence" value="ECO:0007669"/>
    <property type="project" value="UniProtKB-KW"/>
</dbReference>
<evidence type="ECO:0000313" key="4">
    <source>
        <dbReference type="Proteomes" id="UP000515211"/>
    </source>
</evidence>
<dbReference type="Pfam" id="PF14111">
    <property type="entry name" value="DUF4283"/>
    <property type="match status" value="1"/>
</dbReference>
<keyword evidence="4" id="KW-1185">Reference proteome</keyword>
<proteinExistence type="predicted"/>
<name>A0A6P4DAV9_ARADU</name>
<dbReference type="InterPro" id="IPR040256">
    <property type="entry name" value="At4g02000-like"/>
</dbReference>
<protein>
    <submittedName>
        <fullName evidence="5">Uncharacterized protein LOC107488895</fullName>
    </submittedName>
</protein>
<reference evidence="4" key="1">
    <citation type="journal article" date="2016" name="Nat. Genet.">
        <title>The genome sequences of Arachis duranensis and Arachis ipaensis, the diploid ancestors of cultivated peanut.</title>
        <authorList>
            <person name="Bertioli D.J."/>
            <person name="Cannon S.B."/>
            <person name="Froenicke L."/>
            <person name="Huang G."/>
            <person name="Farmer A.D."/>
            <person name="Cannon E.K."/>
            <person name="Liu X."/>
            <person name="Gao D."/>
            <person name="Clevenger J."/>
            <person name="Dash S."/>
            <person name="Ren L."/>
            <person name="Moretzsohn M.C."/>
            <person name="Shirasawa K."/>
            <person name="Huang W."/>
            <person name="Vidigal B."/>
            <person name="Abernathy B."/>
            <person name="Chu Y."/>
            <person name="Niederhuth C.E."/>
            <person name="Umale P."/>
            <person name="Araujo A.C."/>
            <person name="Kozik A."/>
            <person name="Kim K.D."/>
            <person name="Burow M.D."/>
            <person name="Varshney R.K."/>
            <person name="Wang X."/>
            <person name="Zhang X."/>
            <person name="Barkley N."/>
            <person name="Guimaraes P.M."/>
            <person name="Isobe S."/>
            <person name="Guo B."/>
            <person name="Liao B."/>
            <person name="Stalker H.T."/>
            <person name="Schmitz R.J."/>
            <person name="Scheffler B.E."/>
            <person name="Leal-Bertioli S.C."/>
            <person name="Xun X."/>
            <person name="Jackson S.A."/>
            <person name="Michelmore R."/>
            <person name="Ozias-Akins P."/>
        </authorList>
    </citation>
    <scope>NUCLEOTIDE SEQUENCE [LARGE SCALE GENOMIC DNA]</scope>
    <source>
        <strain evidence="4">cv. V14167</strain>
    </source>
</reference>
<dbReference type="PANTHER" id="PTHR31286:SF99">
    <property type="entry name" value="DUF4283 DOMAIN-CONTAINING PROTEIN"/>
    <property type="match status" value="1"/>
</dbReference>
<dbReference type="KEGG" id="adu:107488895"/>
<dbReference type="PANTHER" id="PTHR31286">
    <property type="entry name" value="GLYCINE-RICH CELL WALL STRUCTURAL PROTEIN 1.8-LIKE"/>
    <property type="match status" value="1"/>
</dbReference>
<reference evidence="5" key="2">
    <citation type="submission" date="2025-08" db="UniProtKB">
        <authorList>
            <consortium name="RefSeq"/>
        </authorList>
    </citation>
    <scope>IDENTIFICATION</scope>
    <source>
        <tissue evidence="5">Whole plant</tissue>
    </source>
</reference>
<dbReference type="OrthoDB" id="1001863at2759"/>
<dbReference type="AlphaFoldDB" id="A0A6P4DAV9"/>
<keyword evidence="1" id="KW-0863">Zinc-finger</keyword>
<evidence type="ECO:0000259" key="3">
    <source>
        <dbReference type="PROSITE" id="PS50158"/>
    </source>
</evidence>
<evidence type="ECO:0000313" key="5">
    <source>
        <dbReference type="RefSeq" id="XP_015965172.1"/>
    </source>
</evidence>